<dbReference type="Gene3D" id="3.40.720.10">
    <property type="entry name" value="Alkaline Phosphatase, subunit A"/>
    <property type="match status" value="1"/>
</dbReference>
<keyword evidence="12" id="KW-1185">Reference proteome</keyword>
<evidence type="ECO:0000256" key="3">
    <source>
        <dbReference type="ARBA" id="ARBA00022519"/>
    </source>
</evidence>
<feature type="transmembrane region" description="Helical" evidence="8">
    <location>
        <begin position="73"/>
        <end position="92"/>
    </location>
</feature>
<dbReference type="RefSeq" id="WP_091874533.1">
    <property type="nucleotide sequence ID" value="NZ_FOLD01000010.1"/>
</dbReference>
<reference evidence="12" key="1">
    <citation type="submission" date="2016-10" db="EMBL/GenBank/DDBJ databases">
        <authorList>
            <person name="Varghese N."/>
            <person name="Submissions S."/>
        </authorList>
    </citation>
    <scope>NUCLEOTIDE SEQUENCE [LARGE SCALE GENOMIC DNA]</scope>
    <source>
        <strain evidence="12">CGMCC 1.12041</strain>
    </source>
</reference>
<keyword evidence="3" id="KW-0997">Cell inner membrane</keyword>
<evidence type="ECO:0000259" key="9">
    <source>
        <dbReference type="Pfam" id="PF00884"/>
    </source>
</evidence>
<evidence type="ECO:0000256" key="1">
    <source>
        <dbReference type="ARBA" id="ARBA00004429"/>
    </source>
</evidence>
<dbReference type="OrthoDB" id="9786870at2"/>
<keyword evidence="5 8" id="KW-0812">Transmembrane</keyword>
<evidence type="ECO:0000256" key="8">
    <source>
        <dbReference type="SAM" id="Phobius"/>
    </source>
</evidence>
<evidence type="ECO:0000256" key="6">
    <source>
        <dbReference type="ARBA" id="ARBA00022989"/>
    </source>
</evidence>
<dbReference type="PANTHER" id="PTHR30443:SF0">
    <property type="entry name" value="PHOSPHOETHANOLAMINE TRANSFERASE EPTA"/>
    <property type="match status" value="1"/>
</dbReference>
<dbReference type="GO" id="GO:0016776">
    <property type="term" value="F:phosphotransferase activity, phosphate group as acceptor"/>
    <property type="evidence" value="ECO:0007669"/>
    <property type="project" value="TreeGrafter"/>
</dbReference>
<accession>A0A1I1LSW9</accession>
<dbReference type="Proteomes" id="UP000198639">
    <property type="component" value="Unassembled WGS sequence"/>
</dbReference>
<dbReference type="InterPro" id="IPR058130">
    <property type="entry name" value="PEA_transf_C"/>
</dbReference>
<dbReference type="InterPro" id="IPR040423">
    <property type="entry name" value="PEA_transferase"/>
</dbReference>
<dbReference type="EMBL" id="FOLD01000010">
    <property type="protein sequence ID" value="SFC76181.1"/>
    <property type="molecule type" value="Genomic_DNA"/>
</dbReference>
<feature type="transmembrane region" description="Helical" evidence="8">
    <location>
        <begin position="36"/>
        <end position="53"/>
    </location>
</feature>
<name>A0A1I1LSW9_9BURK</name>
<keyword evidence="2" id="KW-1003">Cell membrane</keyword>
<dbReference type="CDD" id="cd16017">
    <property type="entry name" value="LptA"/>
    <property type="match status" value="1"/>
</dbReference>
<evidence type="ECO:0000256" key="7">
    <source>
        <dbReference type="ARBA" id="ARBA00023136"/>
    </source>
</evidence>
<proteinExistence type="predicted"/>
<dbReference type="InterPro" id="IPR017850">
    <property type="entry name" value="Alkaline_phosphatase_core_sf"/>
</dbReference>
<dbReference type="InterPro" id="IPR012549">
    <property type="entry name" value="EptA-like_N"/>
</dbReference>
<dbReference type="GO" id="GO:0009244">
    <property type="term" value="P:lipopolysaccharide core region biosynthetic process"/>
    <property type="evidence" value="ECO:0007669"/>
    <property type="project" value="TreeGrafter"/>
</dbReference>
<dbReference type="NCBIfam" id="NF028537">
    <property type="entry name" value="P_eth_NH2_trans"/>
    <property type="match status" value="1"/>
</dbReference>
<dbReference type="Pfam" id="PF00884">
    <property type="entry name" value="Sulfatase"/>
    <property type="match status" value="1"/>
</dbReference>
<sequence>MKTNLPRRNAGIIQRFLHFFEPILARVQDISGRNPDLTFALVAGSGFVTIYNWRFWDSFLEVMPVESAADAGFAIAILMLLIWLHAAVLLIVPSRTIMRATTCALIIAGAICAFFADTYKIQIDRDMVRNVAQTDLTEAMGLLSPRFIIYLLLLGAAPVWLLTRVRLAEVSTKRFLAQRFAGIFLGAIIVAVGIMPYSGQFATFLRTHKPLRYLINPGNAFHATWRYIHHETSLSKKPLIDVDGVITRSSSVAENKPLLVVLVVGETARATNFQFLGHKDATTPLLGKREELYRFSNVSSCGTSTAISLPCIFSGLGRKDFDVGASVERTNLLDTLNKAGVMVEWRDNNTGCKGICERVPNVQFKPETDSALCEQDYCYDEILLSNLRESISANKKDQLRVLHQIGSHGPAYWRRYPSQFERFAPTCRTNDLSKCTKEEIHNTYDNTIVYTDYVLDRTISMLENLSEQYDTALLYISDHGESLGERGIYLHGAPYRFAPKDQKHVPMILWLSSGFQQRSLLSSACMRGMQNQPLSHDNIYHTILGMMKVRNLVYSRSQDMLLRCRQ</sequence>
<evidence type="ECO:0000259" key="10">
    <source>
        <dbReference type="Pfam" id="PF08019"/>
    </source>
</evidence>
<organism evidence="11 12">
    <name type="scientific">Massilia yuzhufengensis</name>
    <dbReference type="NCBI Taxonomy" id="1164594"/>
    <lineage>
        <taxon>Bacteria</taxon>
        <taxon>Pseudomonadati</taxon>
        <taxon>Pseudomonadota</taxon>
        <taxon>Betaproteobacteria</taxon>
        <taxon>Burkholderiales</taxon>
        <taxon>Oxalobacteraceae</taxon>
        <taxon>Telluria group</taxon>
        <taxon>Massilia</taxon>
    </lineage>
</organism>
<keyword evidence="7 8" id="KW-0472">Membrane</keyword>
<keyword evidence="4 11" id="KW-0808">Transferase</keyword>
<evidence type="ECO:0000256" key="5">
    <source>
        <dbReference type="ARBA" id="ARBA00022692"/>
    </source>
</evidence>
<dbReference type="InterPro" id="IPR000917">
    <property type="entry name" value="Sulfatase_N"/>
</dbReference>
<feature type="transmembrane region" description="Helical" evidence="8">
    <location>
        <begin position="104"/>
        <end position="123"/>
    </location>
</feature>
<keyword evidence="6 8" id="KW-1133">Transmembrane helix</keyword>
<comment type="subcellular location">
    <subcellularLocation>
        <location evidence="1">Cell inner membrane</location>
        <topology evidence="1">Multi-pass membrane protein</topology>
    </subcellularLocation>
</comment>
<feature type="domain" description="Phosphoethanolamine transferase N-terminal" evidence="10">
    <location>
        <begin position="82"/>
        <end position="231"/>
    </location>
</feature>
<feature type="domain" description="Sulfatase N-terminal" evidence="9">
    <location>
        <begin position="260"/>
        <end position="548"/>
    </location>
</feature>
<protein>
    <submittedName>
        <fullName evidence="11">Lipid A ethanolaminephosphotransferase</fullName>
    </submittedName>
</protein>
<feature type="transmembrane region" description="Helical" evidence="8">
    <location>
        <begin position="175"/>
        <end position="197"/>
    </location>
</feature>
<dbReference type="Pfam" id="PF08019">
    <property type="entry name" value="EptA_B_N"/>
    <property type="match status" value="1"/>
</dbReference>
<dbReference type="AlphaFoldDB" id="A0A1I1LSW9"/>
<dbReference type="GO" id="GO:0005886">
    <property type="term" value="C:plasma membrane"/>
    <property type="evidence" value="ECO:0007669"/>
    <property type="project" value="UniProtKB-SubCell"/>
</dbReference>
<dbReference type="PANTHER" id="PTHR30443">
    <property type="entry name" value="INNER MEMBRANE PROTEIN"/>
    <property type="match status" value="1"/>
</dbReference>
<dbReference type="SUPFAM" id="SSF53649">
    <property type="entry name" value="Alkaline phosphatase-like"/>
    <property type="match status" value="1"/>
</dbReference>
<gene>
    <name evidence="11" type="ORF">SAMN05216204_1104</name>
</gene>
<evidence type="ECO:0000313" key="12">
    <source>
        <dbReference type="Proteomes" id="UP000198639"/>
    </source>
</evidence>
<evidence type="ECO:0000256" key="2">
    <source>
        <dbReference type="ARBA" id="ARBA00022475"/>
    </source>
</evidence>
<feature type="transmembrane region" description="Helical" evidence="8">
    <location>
        <begin position="143"/>
        <end position="163"/>
    </location>
</feature>
<evidence type="ECO:0000256" key="4">
    <source>
        <dbReference type="ARBA" id="ARBA00022679"/>
    </source>
</evidence>
<evidence type="ECO:0000313" key="11">
    <source>
        <dbReference type="EMBL" id="SFC76181.1"/>
    </source>
</evidence>
<dbReference type="STRING" id="1164594.SAMN05216204_1104"/>